<protein>
    <submittedName>
        <fullName evidence="2">Uncharacterized protein</fullName>
    </submittedName>
</protein>
<reference evidence="2 3" key="1">
    <citation type="submission" date="2023-10" db="EMBL/GenBank/DDBJ databases">
        <title>Genome-Wide Identification Analysis in wild type Solanum Pinnatisectum Reveals Some Genes Defensing Phytophthora Infestans.</title>
        <authorList>
            <person name="Sun C."/>
        </authorList>
    </citation>
    <scope>NUCLEOTIDE SEQUENCE [LARGE SCALE GENOMIC DNA]</scope>
    <source>
        <strain evidence="2">LQN</strain>
        <tissue evidence="2">Leaf</tissue>
    </source>
</reference>
<evidence type="ECO:0000313" key="2">
    <source>
        <dbReference type="EMBL" id="KAK4737069.1"/>
    </source>
</evidence>
<keyword evidence="3" id="KW-1185">Reference proteome</keyword>
<dbReference type="EMBL" id="JAWPEI010000001">
    <property type="protein sequence ID" value="KAK4737069.1"/>
    <property type="molecule type" value="Genomic_DNA"/>
</dbReference>
<evidence type="ECO:0000256" key="1">
    <source>
        <dbReference type="SAM" id="Phobius"/>
    </source>
</evidence>
<keyword evidence="1" id="KW-0472">Membrane</keyword>
<sequence length="197" mass="22465">MAKFLEMGKERYFGCKAVLRGKTLDPKVRSLSTVQKVLRLLQFRGWADLFLDNSLEVLENEIFEFYVNLTILEDSVATSYVNGWKLCLILFVWWTSFMFQLLGWLSMGTMHEASFGDMGIANAFEKEKPIDCPSLMIKHMARVADPQPGPHQFVFCNLLTIVFKDFELPFEGGRALNKKNIITGSTLANCSCFPIDN</sequence>
<keyword evidence="1" id="KW-0812">Transmembrane</keyword>
<organism evidence="2 3">
    <name type="scientific">Solanum pinnatisectum</name>
    <name type="common">tansyleaf nightshade</name>
    <dbReference type="NCBI Taxonomy" id="50273"/>
    <lineage>
        <taxon>Eukaryota</taxon>
        <taxon>Viridiplantae</taxon>
        <taxon>Streptophyta</taxon>
        <taxon>Embryophyta</taxon>
        <taxon>Tracheophyta</taxon>
        <taxon>Spermatophyta</taxon>
        <taxon>Magnoliopsida</taxon>
        <taxon>eudicotyledons</taxon>
        <taxon>Gunneridae</taxon>
        <taxon>Pentapetalae</taxon>
        <taxon>asterids</taxon>
        <taxon>lamiids</taxon>
        <taxon>Solanales</taxon>
        <taxon>Solanaceae</taxon>
        <taxon>Solanoideae</taxon>
        <taxon>Solaneae</taxon>
        <taxon>Solanum</taxon>
    </lineage>
</organism>
<accession>A0AAV9MIZ0</accession>
<keyword evidence="1" id="KW-1133">Transmembrane helix</keyword>
<proteinExistence type="predicted"/>
<dbReference type="AlphaFoldDB" id="A0AAV9MIZ0"/>
<name>A0AAV9MIZ0_9SOLN</name>
<dbReference type="Proteomes" id="UP001311915">
    <property type="component" value="Unassembled WGS sequence"/>
</dbReference>
<comment type="caution">
    <text evidence="2">The sequence shown here is derived from an EMBL/GenBank/DDBJ whole genome shotgun (WGS) entry which is preliminary data.</text>
</comment>
<feature type="transmembrane region" description="Helical" evidence="1">
    <location>
        <begin position="83"/>
        <end position="105"/>
    </location>
</feature>
<evidence type="ECO:0000313" key="3">
    <source>
        <dbReference type="Proteomes" id="UP001311915"/>
    </source>
</evidence>
<gene>
    <name evidence="2" type="ORF">R3W88_000766</name>
</gene>